<dbReference type="AlphaFoldDB" id="A0A815P7A7"/>
<organism evidence="1 2">
    <name type="scientific">Adineta steineri</name>
    <dbReference type="NCBI Taxonomy" id="433720"/>
    <lineage>
        <taxon>Eukaryota</taxon>
        <taxon>Metazoa</taxon>
        <taxon>Spiralia</taxon>
        <taxon>Gnathifera</taxon>
        <taxon>Rotifera</taxon>
        <taxon>Eurotatoria</taxon>
        <taxon>Bdelloidea</taxon>
        <taxon>Adinetida</taxon>
        <taxon>Adinetidae</taxon>
        <taxon>Adineta</taxon>
    </lineage>
</organism>
<sequence length="37" mass="4452">EEYGYYGKNKDWTNGKQLTHLNTFEQWLKKTGWKGDS</sequence>
<gene>
    <name evidence="1" type="ORF">JYZ213_LOCUS40366</name>
</gene>
<name>A0A815P7A7_9BILA</name>
<reference evidence="1" key="1">
    <citation type="submission" date="2021-02" db="EMBL/GenBank/DDBJ databases">
        <authorList>
            <person name="Nowell W R."/>
        </authorList>
    </citation>
    <scope>NUCLEOTIDE SEQUENCE</scope>
</reference>
<proteinExistence type="predicted"/>
<dbReference type="Proteomes" id="UP000663845">
    <property type="component" value="Unassembled WGS sequence"/>
</dbReference>
<evidence type="ECO:0000313" key="2">
    <source>
        <dbReference type="Proteomes" id="UP000663845"/>
    </source>
</evidence>
<accession>A0A815P7A7</accession>
<dbReference type="EMBL" id="CAJNOG010001460">
    <property type="protein sequence ID" value="CAF1445282.1"/>
    <property type="molecule type" value="Genomic_DNA"/>
</dbReference>
<comment type="caution">
    <text evidence="1">The sequence shown here is derived from an EMBL/GenBank/DDBJ whole genome shotgun (WGS) entry which is preliminary data.</text>
</comment>
<protein>
    <submittedName>
        <fullName evidence="1">Uncharacterized protein</fullName>
    </submittedName>
</protein>
<feature type="non-terminal residue" evidence="1">
    <location>
        <position position="1"/>
    </location>
</feature>
<evidence type="ECO:0000313" key="1">
    <source>
        <dbReference type="EMBL" id="CAF1445282.1"/>
    </source>
</evidence>